<feature type="domain" description="C2H2-type" evidence="9">
    <location>
        <begin position="4"/>
        <end position="31"/>
    </location>
</feature>
<keyword evidence="2" id="KW-0479">Metal-binding</keyword>
<dbReference type="Pfam" id="PF04082">
    <property type="entry name" value="Fungal_trans"/>
    <property type="match status" value="1"/>
</dbReference>
<evidence type="ECO:0000259" key="9">
    <source>
        <dbReference type="PROSITE" id="PS50157"/>
    </source>
</evidence>
<dbReference type="InterPro" id="IPR036236">
    <property type="entry name" value="Znf_C2H2_sf"/>
</dbReference>
<dbReference type="RefSeq" id="XP_069197319.1">
    <property type="nucleotide sequence ID" value="XM_069346106.1"/>
</dbReference>
<dbReference type="EMBL" id="JBFMKM010000014">
    <property type="protein sequence ID" value="KAL1297637.1"/>
    <property type="molecule type" value="Genomic_DNA"/>
</dbReference>
<keyword evidence="11" id="KW-1185">Reference proteome</keyword>
<name>A0ABR3P552_9PEZI</name>
<protein>
    <recommendedName>
        <fullName evidence="9">C2H2-type domain-containing protein</fullName>
    </recommendedName>
</protein>
<keyword evidence="4 7" id="KW-0863">Zinc-finger</keyword>
<feature type="compositionally biased region" description="Basic and acidic residues" evidence="8">
    <location>
        <begin position="88"/>
        <end position="103"/>
    </location>
</feature>
<feature type="compositionally biased region" description="Basic and acidic residues" evidence="8">
    <location>
        <begin position="48"/>
        <end position="64"/>
    </location>
</feature>
<evidence type="ECO:0000256" key="6">
    <source>
        <dbReference type="ARBA" id="ARBA00023242"/>
    </source>
</evidence>
<dbReference type="GeneID" id="95979893"/>
<dbReference type="Proteomes" id="UP001562354">
    <property type="component" value="Unassembled WGS sequence"/>
</dbReference>
<evidence type="ECO:0000256" key="4">
    <source>
        <dbReference type="ARBA" id="ARBA00022771"/>
    </source>
</evidence>
<comment type="subcellular location">
    <subcellularLocation>
        <location evidence="1">Nucleus</location>
    </subcellularLocation>
</comment>
<organism evidence="10 11">
    <name type="scientific">Neodothiora populina</name>
    <dbReference type="NCBI Taxonomy" id="2781224"/>
    <lineage>
        <taxon>Eukaryota</taxon>
        <taxon>Fungi</taxon>
        <taxon>Dikarya</taxon>
        <taxon>Ascomycota</taxon>
        <taxon>Pezizomycotina</taxon>
        <taxon>Dothideomycetes</taxon>
        <taxon>Dothideomycetidae</taxon>
        <taxon>Dothideales</taxon>
        <taxon>Dothioraceae</taxon>
        <taxon>Neodothiora</taxon>
    </lineage>
</organism>
<dbReference type="Gene3D" id="3.30.160.60">
    <property type="entry name" value="Classic Zinc Finger"/>
    <property type="match status" value="2"/>
</dbReference>
<evidence type="ECO:0000256" key="7">
    <source>
        <dbReference type="PROSITE-ProRule" id="PRU00042"/>
    </source>
</evidence>
<dbReference type="Pfam" id="PF00096">
    <property type="entry name" value="zf-C2H2"/>
    <property type="match status" value="1"/>
</dbReference>
<dbReference type="SUPFAM" id="SSF57667">
    <property type="entry name" value="beta-beta-alpha zinc fingers"/>
    <property type="match status" value="1"/>
</dbReference>
<feature type="domain" description="C2H2-type" evidence="9">
    <location>
        <begin position="32"/>
        <end position="59"/>
    </location>
</feature>
<reference evidence="10 11" key="1">
    <citation type="submission" date="2024-07" db="EMBL/GenBank/DDBJ databases">
        <title>Draft sequence of the Neodothiora populina.</title>
        <authorList>
            <person name="Drown D.D."/>
            <person name="Schuette U.S."/>
            <person name="Buechlein A.B."/>
            <person name="Rusch D.R."/>
            <person name="Winton L.W."/>
            <person name="Adams G.A."/>
        </authorList>
    </citation>
    <scope>NUCLEOTIDE SEQUENCE [LARGE SCALE GENOMIC DNA]</scope>
    <source>
        <strain evidence="10 11">CPC 39397</strain>
    </source>
</reference>
<dbReference type="PANTHER" id="PTHR40626:SF7">
    <property type="entry name" value="TRANSCRIPTION FACTOR, PUTATIVE (AFU_ORTHOLOGUE AFUA_1G04110)-RELATED"/>
    <property type="match status" value="1"/>
</dbReference>
<evidence type="ECO:0000256" key="5">
    <source>
        <dbReference type="ARBA" id="ARBA00022833"/>
    </source>
</evidence>
<keyword evidence="3" id="KW-0677">Repeat</keyword>
<dbReference type="PANTHER" id="PTHR40626">
    <property type="entry name" value="MIP31509P"/>
    <property type="match status" value="1"/>
</dbReference>
<accession>A0ABR3P552</accession>
<dbReference type="PROSITE" id="PS50157">
    <property type="entry name" value="ZINC_FINGER_C2H2_2"/>
    <property type="match status" value="2"/>
</dbReference>
<evidence type="ECO:0000256" key="3">
    <source>
        <dbReference type="ARBA" id="ARBA00022737"/>
    </source>
</evidence>
<dbReference type="InterPro" id="IPR051059">
    <property type="entry name" value="VerF-like"/>
</dbReference>
<feature type="region of interest" description="Disordered" evidence="8">
    <location>
        <begin position="48"/>
        <end position="122"/>
    </location>
</feature>
<evidence type="ECO:0000313" key="10">
    <source>
        <dbReference type="EMBL" id="KAL1297637.1"/>
    </source>
</evidence>
<dbReference type="PROSITE" id="PS00028">
    <property type="entry name" value="ZINC_FINGER_C2H2_1"/>
    <property type="match status" value="2"/>
</dbReference>
<dbReference type="InterPro" id="IPR007219">
    <property type="entry name" value="XnlR_reg_dom"/>
</dbReference>
<keyword evidence="6" id="KW-0539">Nucleus</keyword>
<proteinExistence type="predicted"/>
<gene>
    <name evidence="10" type="ORF">AAFC00_006194</name>
</gene>
<sequence length="892" mass="99053">MVLRRCSICDQNFTKAEHFLRHKRSHTGERPYECPICKKRFSRSDVLFRHSKLHTEQGGDDRPRKQSTNGQQYDAASAATAPTPPQKDNQDVLSNERNDRPERVSNTNMIAPPAFESSHTDQISHLSIPDMPLGHMEYEMSTAQQSSISHVSTGHAYETTTYGQMPGFPSSLNGQMSGQVYDPQLVTMDSRMTRSDMMPNHYGQATSVTNPENQSPDMLQYWLAQADDNFSYAALNFLEPPEDLYNSTNVSTSMQPPLHPAVSEVSDGTTSTSNIPNERFGRVEACWHPVSSGARFFGPNFWDDVITSPGPNIFMLPSAAGSIPAPHRRDSRWGISSELKQRLEAEFGVSNPTATSGPGNSSSFPRPKDSGVPPPEVLEICLDAYFRRFHPLAPFIHIATFSANSTPLPLLYAMCLLGLSSVKMGGNYIKHAFRTILRRVMKDLALDAVSDANVGRRLSTYAAGCLTLSLAALSGDHEQITHAQSLHTALLAQAQTQGLFAVDEVRVQGTFARSTSRDDHWQAWGRLDSVKRLTICLLSNDWWYSAYFSRSPIVRPEGIQVCIPSDNAVFRADSPDRWEQLMMTDKYRLTFPVLRPRTLVLEGSLEMITGMSPPLHGFGQYALLSIIKLWQCDTQCRHFLISDDWDRHDHLIPWCSYDDDMRGRSLIHVVLALAPMLTSRPELADLNALVLWHNICMTLNANIHIFELAAGRSGAEPATKALADITEWTQTSSARRACVHAAQILKLLHNRKVSEPITIDTVTAIFHAALVLGLFLFVRPESEITKCDVVFDVSEDVNWVAVGAAGMSGKNETWNSSSTTAARNADMSEPATIFIERGGAVSLAGSVIANGYLAARRTFLDFAHVMDEMGMWKPRSLSRILHIMSDVLEGPN</sequence>
<dbReference type="SMART" id="SM00355">
    <property type="entry name" value="ZnF_C2H2"/>
    <property type="match status" value="2"/>
</dbReference>
<dbReference type="CDD" id="cd12148">
    <property type="entry name" value="fungal_TF_MHR"/>
    <property type="match status" value="1"/>
</dbReference>
<comment type="caution">
    <text evidence="10">The sequence shown here is derived from an EMBL/GenBank/DDBJ whole genome shotgun (WGS) entry which is preliminary data.</text>
</comment>
<keyword evidence="5" id="KW-0862">Zinc</keyword>
<evidence type="ECO:0000256" key="2">
    <source>
        <dbReference type="ARBA" id="ARBA00022723"/>
    </source>
</evidence>
<feature type="compositionally biased region" description="Polar residues" evidence="8">
    <location>
        <begin position="350"/>
        <end position="364"/>
    </location>
</feature>
<evidence type="ECO:0000313" key="11">
    <source>
        <dbReference type="Proteomes" id="UP001562354"/>
    </source>
</evidence>
<feature type="region of interest" description="Disordered" evidence="8">
    <location>
        <begin position="349"/>
        <end position="372"/>
    </location>
</feature>
<evidence type="ECO:0000256" key="8">
    <source>
        <dbReference type="SAM" id="MobiDB-lite"/>
    </source>
</evidence>
<evidence type="ECO:0000256" key="1">
    <source>
        <dbReference type="ARBA" id="ARBA00004123"/>
    </source>
</evidence>
<dbReference type="InterPro" id="IPR013087">
    <property type="entry name" value="Znf_C2H2_type"/>
</dbReference>